<name>A0A7J8B1D9_PIPKU</name>
<evidence type="ECO:0000313" key="2">
    <source>
        <dbReference type="EMBL" id="KAF6392474.1"/>
    </source>
</evidence>
<feature type="transmembrane region" description="Helical" evidence="1">
    <location>
        <begin position="64"/>
        <end position="83"/>
    </location>
</feature>
<dbReference type="AlphaFoldDB" id="A0A7J8B1D9"/>
<proteinExistence type="predicted"/>
<keyword evidence="1" id="KW-0812">Transmembrane</keyword>
<reference evidence="2 3" key="1">
    <citation type="journal article" date="2020" name="Nature">
        <title>Six reference-quality genomes reveal evolution of bat adaptations.</title>
        <authorList>
            <person name="Jebb D."/>
            <person name="Huang Z."/>
            <person name="Pippel M."/>
            <person name="Hughes G.M."/>
            <person name="Lavrichenko K."/>
            <person name="Devanna P."/>
            <person name="Winkler S."/>
            <person name="Jermiin L.S."/>
            <person name="Skirmuntt E.C."/>
            <person name="Katzourakis A."/>
            <person name="Burkitt-Gray L."/>
            <person name="Ray D.A."/>
            <person name="Sullivan K.A.M."/>
            <person name="Roscito J.G."/>
            <person name="Kirilenko B.M."/>
            <person name="Davalos L.M."/>
            <person name="Corthals A.P."/>
            <person name="Power M.L."/>
            <person name="Jones G."/>
            <person name="Ransome R.D."/>
            <person name="Dechmann D.K.N."/>
            <person name="Locatelli A.G."/>
            <person name="Puechmaille S.J."/>
            <person name="Fedrigo O."/>
            <person name="Jarvis E.D."/>
            <person name="Hiller M."/>
            <person name="Vernes S.C."/>
            <person name="Myers E.W."/>
            <person name="Teeling E.C."/>
        </authorList>
    </citation>
    <scope>NUCLEOTIDE SEQUENCE [LARGE SCALE GENOMIC DNA]</scope>
    <source>
        <strain evidence="2">MPipKuh1</strain>
        <tissue evidence="2">Flight muscle</tissue>
    </source>
</reference>
<dbReference type="Proteomes" id="UP000558488">
    <property type="component" value="Unassembled WGS sequence"/>
</dbReference>
<keyword evidence="1" id="KW-1133">Transmembrane helix</keyword>
<sequence>MCLNQEANRQPFGVWDDAQLSHSSQTILFLTFLCPFSSHALLICLIQQELVLASLQDFLLFREILYVNFISFPNCVVLCLFLFPNLSHLLLLHLLSQHLQVRDYHVESTSLPLWTWCTIHQIHVYH</sequence>
<keyword evidence="1" id="KW-0472">Membrane</keyword>
<keyword evidence="3" id="KW-1185">Reference proteome</keyword>
<organism evidence="2 3">
    <name type="scientific">Pipistrellus kuhlii</name>
    <name type="common">Kuhl's pipistrelle</name>
    <dbReference type="NCBI Taxonomy" id="59472"/>
    <lineage>
        <taxon>Eukaryota</taxon>
        <taxon>Metazoa</taxon>
        <taxon>Chordata</taxon>
        <taxon>Craniata</taxon>
        <taxon>Vertebrata</taxon>
        <taxon>Euteleostomi</taxon>
        <taxon>Mammalia</taxon>
        <taxon>Eutheria</taxon>
        <taxon>Laurasiatheria</taxon>
        <taxon>Chiroptera</taxon>
        <taxon>Yangochiroptera</taxon>
        <taxon>Vespertilionidae</taxon>
        <taxon>Pipistrellus</taxon>
    </lineage>
</organism>
<comment type="caution">
    <text evidence="2">The sequence shown here is derived from an EMBL/GenBank/DDBJ whole genome shotgun (WGS) entry which is preliminary data.</text>
</comment>
<protein>
    <submittedName>
        <fullName evidence="2">Uncharacterized protein</fullName>
    </submittedName>
</protein>
<accession>A0A7J8B1D9</accession>
<evidence type="ECO:0000313" key="3">
    <source>
        <dbReference type="Proteomes" id="UP000558488"/>
    </source>
</evidence>
<dbReference type="EMBL" id="JACAGB010000001">
    <property type="protein sequence ID" value="KAF6392474.1"/>
    <property type="molecule type" value="Genomic_DNA"/>
</dbReference>
<evidence type="ECO:0000256" key="1">
    <source>
        <dbReference type="SAM" id="Phobius"/>
    </source>
</evidence>
<gene>
    <name evidence="2" type="ORF">mPipKuh1_007688</name>
</gene>